<keyword evidence="4" id="KW-1185">Reference proteome</keyword>
<reference evidence="3" key="1">
    <citation type="submission" date="2021-01" db="EMBL/GenBank/DDBJ databases">
        <authorList>
            <consortium name="Genoscope - CEA"/>
            <person name="William W."/>
        </authorList>
    </citation>
    <scope>NUCLEOTIDE SEQUENCE</scope>
</reference>
<protein>
    <submittedName>
        <fullName evidence="3">Uncharacterized protein</fullName>
    </submittedName>
</protein>
<feature type="coiled-coil region" evidence="1">
    <location>
        <begin position="188"/>
        <end position="215"/>
    </location>
</feature>
<dbReference type="EMBL" id="CAJJDM010000122">
    <property type="protein sequence ID" value="CAD8102874.1"/>
    <property type="molecule type" value="Genomic_DNA"/>
</dbReference>
<dbReference type="Proteomes" id="UP000688137">
    <property type="component" value="Unassembled WGS sequence"/>
</dbReference>
<feature type="coiled-coil region" evidence="1">
    <location>
        <begin position="32"/>
        <end position="59"/>
    </location>
</feature>
<comment type="caution">
    <text evidence="3">The sequence shown here is derived from an EMBL/GenBank/DDBJ whole genome shotgun (WGS) entry which is preliminary data.</text>
</comment>
<sequence>MSNSPLTKVPTSALSPVSALAFKKQSQIPQALSKQAIDLQNTLNKLKEAKQKKQQLSNSNIVVQSITNPVSSPQKNKHTEETEPIQIQYKSLFKDIEQPQISELKTYNKMNDQEAEQKYEQRKKQIKEQIDRTKSNSKIIQKPKQKQKKTVEKQIQKIDLSKNSNKKQKQESVPEIQSITSYPKEILHDQLKVMQNKLKQDIAKLDKQIKGENQTCLFEIKNKGHDLYQQGLQMEDRKQFKKKVHEREKQQKEMQDCTFKPQISQPKRMNDQSRQIQSRLQQNDSKLQLKCQSNRDGQITSKRLSCSPSQDQINSTNITQALNNNNNHDINSYLNRIQDKYQQIVNRANALRIKGL</sequence>
<feature type="region of interest" description="Disordered" evidence="2">
    <location>
        <begin position="128"/>
        <end position="151"/>
    </location>
</feature>
<dbReference type="OMA" id="YNKMNDQ"/>
<evidence type="ECO:0000313" key="3">
    <source>
        <dbReference type="EMBL" id="CAD8102874.1"/>
    </source>
</evidence>
<organism evidence="3 4">
    <name type="scientific">Paramecium primaurelia</name>
    <dbReference type="NCBI Taxonomy" id="5886"/>
    <lineage>
        <taxon>Eukaryota</taxon>
        <taxon>Sar</taxon>
        <taxon>Alveolata</taxon>
        <taxon>Ciliophora</taxon>
        <taxon>Intramacronucleata</taxon>
        <taxon>Oligohymenophorea</taxon>
        <taxon>Peniculida</taxon>
        <taxon>Parameciidae</taxon>
        <taxon>Paramecium</taxon>
    </lineage>
</organism>
<evidence type="ECO:0000313" key="4">
    <source>
        <dbReference type="Proteomes" id="UP000688137"/>
    </source>
</evidence>
<accession>A0A8S1PIL8</accession>
<evidence type="ECO:0000256" key="2">
    <source>
        <dbReference type="SAM" id="MobiDB-lite"/>
    </source>
</evidence>
<keyword evidence="1" id="KW-0175">Coiled coil</keyword>
<name>A0A8S1PIL8_PARPR</name>
<evidence type="ECO:0000256" key="1">
    <source>
        <dbReference type="SAM" id="Coils"/>
    </source>
</evidence>
<dbReference type="AlphaFoldDB" id="A0A8S1PIL8"/>
<proteinExistence type="predicted"/>
<gene>
    <name evidence="3" type="ORF">PPRIM_AZ9-3.1.T1190133</name>
</gene>